<dbReference type="EMBL" id="LBYI01000018">
    <property type="protein sequence ID" value="KKR49863.1"/>
    <property type="molecule type" value="Genomic_DNA"/>
</dbReference>
<dbReference type="AlphaFoldDB" id="A0A0G0RBU4"/>
<protein>
    <submittedName>
        <fullName evidence="2">Triosephosphate isomerase</fullName>
    </submittedName>
</protein>
<reference evidence="2 3" key="1">
    <citation type="journal article" date="2015" name="Nature">
        <title>rRNA introns, odd ribosomes, and small enigmatic genomes across a large radiation of phyla.</title>
        <authorList>
            <person name="Brown C.T."/>
            <person name="Hug L.A."/>
            <person name="Thomas B.C."/>
            <person name="Sharon I."/>
            <person name="Castelle C.J."/>
            <person name="Singh A."/>
            <person name="Wilkins M.J."/>
            <person name="Williams K.H."/>
            <person name="Banfield J.F."/>
        </authorList>
    </citation>
    <scope>NUCLEOTIDE SEQUENCE [LARGE SCALE GENOMIC DNA]</scope>
</reference>
<dbReference type="SUPFAM" id="SSF51351">
    <property type="entry name" value="Triosephosphate isomerase (TIM)"/>
    <property type="match status" value="1"/>
</dbReference>
<dbReference type="NCBIfam" id="NF003302">
    <property type="entry name" value="PRK04302.1"/>
    <property type="match status" value="1"/>
</dbReference>
<dbReference type="Pfam" id="PF00121">
    <property type="entry name" value="TIM"/>
    <property type="match status" value="1"/>
</dbReference>
<gene>
    <name evidence="2" type="ORF">UT84_C0018G0019</name>
</gene>
<evidence type="ECO:0000256" key="1">
    <source>
        <dbReference type="ARBA" id="ARBA00023235"/>
    </source>
</evidence>
<dbReference type="Gene3D" id="3.20.20.70">
    <property type="entry name" value="Aldolase class I"/>
    <property type="match status" value="1"/>
</dbReference>
<evidence type="ECO:0000313" key="2">
    <source>
        <dbReference type="EMBL" id="KKR49863.1"/>
    </source>
</evidence>
<accession>A0A0G0RBU4</accession>
<comment type="caution">
    <text evidence="2">The sequence shown here is derived from an EMBL/GenBank/DDBJ whole genome shotgun (WGS) entry which is preliminary data.</text>
</comment>
<organism evidence="2 3">
    <name type="scientific">Candidatus Curtissbacteria bacterium GW2011_GWA1_40_16</name>
    <dbReference type="NCBI Taxonomy" id="1618405"/>
    <lineage>
        <taxon>Bacteria</taxon>
        <taxon>Candidatus Curtissiibacteriota</taxon>
    </lineage>
</organism>
<dbReference type="InterPro" id="IPR000652">
    <property type="entry name" value="Triosephosphate_isomerase"/>
</dbReference>
<dbReference type="InterPro" id="IPR035990">
    <property type="entry name" value="TIM_sf"/>
</dbReference>
<proteinExistence type="predicted"/>
<name>A0A0G0RBU4_9BACT</name>
<keyword evidence="1 2" id="KW-0413">Isomerase</keyword>
<dbReference type="InterPro" id="IPR013785">
    <property type="entry name" value="Aldolase_TIM"/>
</dbReference>
<dbReference type="PROSITE" id="PS51440">
    <property type="entry name" value="TIM_2"/>
    <property type="match status" value="1"/>
</dbReference>
<evidence type="ECO:0000313" key="3">
    <source>
        <dbReference type="Proteomes" id="UP000034531"/>
    </source>
</evidence>
<dbReference type="GO" id="GO:0004807">
    <property type="term" value="F:triose-phosphate isomerase activity"/>
    <property type="evidence" value="ECO:0007669"/>
    <property type="project" value="InterPro"/>
</dbReference>
<sequence>MLLINFKTYRESSGANAVTLANNVFGLSKEFGIPAVVCPNMLDVKDIARDHGGGTWAQHCDFFDRGRATGWVPPEILKEIGVTGVVLNHSEHKLPFENLKKIVDRSKTLELKVLIFSDSIEETLSVSALSPDWIGYEPPELVGSTETSVARAKPEVIEKVVKAVPNIPILVGAGVKDTEDVRVSLRLGARGVGVASGVVLAADQKGAVRQLLEGWR</sequence>
<dbReference type="Proteomes" id="UP000034531">
    <property type="component" value="Unassembled WGS sequence"/>
</dbReference>